<proteinExistence type="inferred from homology"/>
<feature type="domain" description="Plastocyanin-like" evidence="3">
    <location>
        <begin position="71"/>
        <end position="184"/>
    </location>
</feature>
<dbReference type="Pfam" id="PF07732">
    <property type="entry name" value="Cu-oxidase_3"/>
    <property type="match status" value="1"/>
</dbReference>
<dbReference type="InterPro" id="IPR011706">
    <property type="entry name" value="Cu-oxidase_C"/>
</dbReference>
<dbReference type="RefSeq" id="WP_355396191.1">
    <property type="nucleotide sequence ID" value="NZ_JBEXPZ010000014.1"/>
</dbReference>
<sequence length="479" mass="52905">MLNRRHLLKAAVVGGAAALFPWEGLSGSGSAAAAGDLAETVPFAHALPVPKTLAPLSRSATTDVYEMRMREADVEIVKGLTSRVRTFDGTFPGPTIKACHGRAVEVRQYNDLTVNAAVHLHGGEVHSEHDGLPMDVIEPGGNRTYHYPNKQRAASLWYHDHAHHLEAENVYKGLHGLYLISDAEEKKLPLPRGAFDVPLVIRDARVESDGTLRYTRPSDCPHMLVNGKERPYFKVAARKYRLRLYNACANRYIRLRLADGTPFTQIASDGGLLERPVQRDELLMLGGERVEVVVDFSRYAVGQSVVLENTGALPTERPEVLRFDIDRRSTDNSEVPARLSTLPPVPRGTVERDFELRTFPAMTINGVSYDPDRVDVATTVGSSEIWTIRNVEAPPAAPPDFHLYHSFHTHLTYFRVLERNGKPAGVQDSGLKDTVCLGPGETVKIAMTWGPYAGQYLYHCHQLGHSSGGQMGRIDINPA</sequence>
<comment type="similarity">
    <text evidence="1">Belongs to the multicopper oxidase family.</text>
</comment>
<evidence type="ECO:0000313" key="4">
    <source>
        <dbReference type="EMBL" id="MET9845377.1"/>
    </source>
</evidence>
<accession>A0ABV2UW42</accession>
<dbReference type="InterPro" id="IPR045087">
    <property type="entry name" value="Cu-oxidase_fam"/>
</dbReference>
<dbReference type="Gene3D" id="2.60.40.420">
    <property type="entry name" value="Cupredoxins - blue copper proteins"/>
    <property type="match status" value="3"/>
</dbReference>
<protein>
    <submittedName>
        <fullName evidence="4">Multicopper oxidase domain-containing protein</fullName>
    </submittedName>
</protein>
<comment type="caution">
    <text evidence="4">The sequence shown here is derived from an EMBL/GenBank/DDBJ whole genome shotgun (WGS) entry which is preliminary data.</text>
</comment>
<dbReference type="SUPFAM" id="SSF49503">
    <property type="entry name" value="Cupredoxins"/>
    <property type="match status" value="3"/>
</dbReference>
<dbReference type="InterPro" id="IPR006311">
    <property type="entry name" value="TAT_signal"/>
</dbReference>
<gene>
    <name evidence="4" type="ORF">ABZZ21_12480</name>
</gene>
<keyword evidence="5" id="KW-1185">Reference proteome</keyword>
<evidence type="ECO:0000256" key="1">
    <source>
        <dbReference type="ARBA" id="ARBA00010609"/>
    </source>
</evidence>
<dbReference type="EMBL" id="JBEXPZ010000014">
    <property type="protein sequence ID" value="MET9845377.1"/>
    <property type="molecule type" value="Genomic_DNA"/>
</dbReference>
<dbReference type="InterPro" id="IPR008972">
    <property type="entry name" value="Cupredoxin"/>
</dbReference>
<dbReference type="PROSITE" id="PS51318">
    <property type="entry name" value="TAT"/>
    <property type="match status" value="1"/>
</dbReference>
<reference evidence="4 5" key="1">
    <citation type="submission" date="2024-06" db="EMBL/GenBank/DDBJ databases">
        <title>The Natural Products Discovery Center: Release of the First 8490 Sequenced Strains for Exploring Actinobacteria Biosynthetic Diversity.</title>
        <authorList>
            <person name="Kalkreuter E."/>
            <person name="Kautsar S.A."/>
            <person name="Yang D."/>
            <person name="Bader C.D."/>
            <person name="Teijaro C.N."/>
            <person name="Fluegel L."/>
            <person name="Davis C.M."/>
            <person name="Simpson J.R."/>
            <person name="Lauterbach L."/>
            <person name="Steele A.D."/>
            <person name="Gui C."/>
            <person name="Meng S."/>
            <person name="Li G."/>
            <person name="Viehrig K."/>
            <person name="Ye F."/>
            <person name="Su P."/>
            <person name="Kiefer A.F."/>
            <person name="Nichols A."/>
            <person name="Cepeda A.J."/>
            <person name="Yan W."/>
            <person name="Fan B."/>
            <person name="Jiang Y."/>
            <person name="Adhikari A."/>
            <person name="Zheng C.-J."/>
            <person name="Schuster L."/>
            <person name="Cowan T.M."/>
            <person name="Smanski M.J."/>
            <person name="Chevrette M.G."/>
            <person name="De Carvalho L.P.S."/>
            <person name="Shen B."/>
        </authorList>
    </citation>
    <scope>NUCLEOTIDE SEQUENCE [LARGE SCALE GENOMIC DNA]</scope>
    <source>
        <strain evidence="4 5">NPDC006434</strain>
    </source>
</reference>
<organism evidence="4 5">
    <name type="scientific">Streptomyces ossamyceticus</name>
    <dbReference type="NCBI Taxonomy" id="249581"/>
    <lineage>
        <taxon>Bacteria</taxon>
        <taxon>Bacillati</taxon>
        <taxon>Actinomycetota</taxon>
        <taxon>Actinomycetes</taxon>
        <taxon>Kitasatosporales</taxon>
        <taxon>Streptomycetaceae</taxon>
        <taxon>Streptomyces</taxon>
    </lineage>
</organism>
<evidence type="ECO:0000259" key="2">
    <source>
        <dbReference type="Pfam" id="PF07731"/>
    </source>
</evidence>
<evidence type="ECO:0000313" key="5">
    <source>
        <dbReference type="Proteomes" id="UP001550210"/>
    </source>
</evidence>
<evidence type="ECO:0000259" key="3">
    <source>
        <dbReference type="Pfam" id="PF07732"/>
    </source>
</evidence>
<dbReference type="PANTHER" id="PTHR48267:SF1">
    <property type="entry name" value="BILIRUBIN OXIDASE"/>
    <property type="match status" value="1"/>
</dbReference>
<dbReference type="Pfam" id="PF07731">
    <property type="entry name" value="Cu-oxidase_2"/>
    <property type="match status" value="1"/>
</dbReference>
<name>A0ABV2UW42_9ACTN</name>
<feature type="domain" description="Plastocyanin-like" evidence="2">
    <location>
        <begin position="358"/>
        <end position="477"/>
    </location>
</feature>
<dbReference type="Proteomes" id="UP001550210">
    <property type="component" value="Unassembled WGS sequence"/>
</dbReference>
<dbReference type="InterPro" id="IPR011707">
    <property type="entry name" value="Cu-oxidase-like_N"/>
</dbReference>
<dbReference type="PANTHER" id="PTHR48267">
    <property type="entry name" value="CUPREDOXIN SUPERFAMILY PROTEIN"/>
    <property type="match status" value="1"/>
</dbReference>